<evidence type="ECO:0000313" key="1">
    <source>
        <dbReference type="EMBL" id="KRZ65258.1"/>
    </source>
</evidence>
<gene>
    <name evidence="1" type="ORF">T10_10833</name>
</gene>
<dbReference type="Proteomes" id="UP000054843">
    <property type="component" value="Unassembled WGS sequence"/>
</dbReference>
<sequence>MFPLLKCKHSGSVLRELQRGCLPNYNEPVRTLYKNVFVEILPKTWNLDAILVGTTESEIKSSRHVFGIAELIGEYLGRLE</sequence>
<dbReference type="AlphaFoldDB" id="A0A0V1M0J6"/>
<accession>A0A0V1M0J6</accession>
<evidence type="ECO:0000313" key="2">
    <source>
        <dbReference type="Proteomes" id="UP000054843"/>
    </source>
</evidence>
<protein>
    <submittedName>
        <fullName evidence="1">Uncharacterized protein</fullName>
    </submittedName>
</protein>
<keyword evidence="2" id="KW-1185">Reference proteome</keyword>
<comment type="caution">
    <text evidence="1">The sequence shown here is derived from an EMBL/GenBank/DDBJ whole genome shotgun (WGS) entry which is preliminary data.</text>
</comment>
<reference evidence="1 2" key="1">
    <citation type="submission" date="2015-01" db="EMBL/GenBank/DDBJ databases">
        <title>Evolution of Trichinella species and genotypes.</title>
        <authorList>
            <person name="Korhonen P.K."/>
            <person name="Edoardo P."/>
            <person name="Giuseppe L.R."/>
            <person name="Gasser R.B."/>
        </authorList>
    </citation>
    <scope>NUCLEOTIDE SEQUENCE [LARGE SCALE GENOMIC DNA]</scope>
    <source>
        <strain evidence="1">ISS1980</strain>
    </source>
</reference>
<proteinExistence type="predicted"/>
<dbReference type="EMBL" id="JYDO01000430">
    <property type="protein sequence ID" value="KRZ65258.1"/>
    <property type="molecule type" value="Genomic_DNA"/>
</dbReference>
<name>A0A0V1M0J6_9BILA</name>
<organism evidence="1 2">
    <name type="scientific">Trichinella papuae</name>
    <dbReference type="NCBI Taxonomy" id="268474"/>
    <lineage>
        <taxon>Eukaryota</taxon>
        <taxon>Metazoa</taxon>
        <taxon>Ecdysozoa</taxon>
        <taxon>Nematoda</taxon>
        <taxon>Enoplea</taxon>
        <taxon>Dorylaimia</taxon>
        <taxon>Trichinellida</taxon>
        <taxon>Trichinellidae</taxon>
        <taxon>Trichinella</taxon>
    </lineage>
</organism>